<gene>
    <name evidence="3" type="ORF">AADV58_04250</name>
</gene>
<keyword evidence="4" id="KW-1185">Reference proteome</keyword>
<dbReference type="EMBL" id="CP151406">
    <property type="protein sequence ID" value="WZJ22373.1"/>
    <property type="molecule type" value="Genomic_DNA"/>
</dbReference>
<proteinExistence type="predicted"/>
<reference evidence="3 4" key="1">
    <citation type="submission" date="2024-04" db="EMBL/GenBank/DDBJ databases">
        <title>Dissimilatory iodate-reducing microorganisms contribute to the enrichment of iodine in groundwater.</title>
        <authorList>
            <person name="Jiang Z."/>
        </authorList>
    </citation>
    <scope>NUCLEOTIDE SEQUENCE [LARGE SCALE GENOMIC DNA]</scope>
    <source>
        <strain evidence="3 4">NCP973</strain>
    </source>
</reference>
<evidence type="ECO:0000313" key="3">
    <source>
        <dbReference type="EMBL" id="WZJ22373.1"/>
    </source>
</evidence>
<sequence>MTRHRERKRRYNPAMPQAPSLPKNPAQKLLHWLAAAIFVLAMAAAFWRAPQLPPAAFAAPPVLALPTQAPLLQHGMLPGVGGLLGAPSLTRLADGRMAIAWLAQADAPRHHDVIWFSTLSDGNWSEPYPVFSSEEAAGKLFAHIRHLADPILSAQGEAVHLWFTAGGAGARSIVHTLSDDGGQHWQAPVRLTTSPVGVADTRLRMAPLTLDDGGLGLPLSPTLISARDEWLRLDSSGRIVGKVRLPDEPPAAPWRPASRPDTLADDRPQAVTRLASGRLLLAGNTTAGAGTLAVWVGNADGSVWQAPRIIEAAADADFSAPSLALAADAGIHLAYGWRQQGIRHLRFNEAWLDGMPQ</sequence>
<dbReference type="Gene3D" id="2.120.10.10">
    <property type="match status" value="1"/>
</dbReference>
<protein>
    <submittedName>
        <fullName evidence="3">Exo-alpha-sialidase</fullName>
        <ecNumber evidence="3">3.2.1.18</ecNumber>
    </submittedName>
</protein>
<feature type="domain" description="Sialidase" evidence="2">
    <location>
        <begin position="97"/>
        <end position="246"/>
    </location>
</feature>
<keyword evidence="3" id="KW-0326">Glycosidase</keyword>
<keyword evidence="3" id="KW-0378">Hydrolase</keyword>
<feature type="compositionally biased region" description="Basic residues" evidence="1">
    <location>
        <begin position="1"/>
        <end position="11"/>
    </location>
</feature>
<dbReference type="SUPFAM" id="SSF50939">
    <property type="entry name" value="Sialidases"/>
    <property type="match status" value="1"/>
</dbReference>
<dbReference type="GO" id="GO:0004308">
    <property type="term" value="F:exo-alpha-sialidase activity"/>
    <property type="evidence" value="ECO:0007669"/>
    <property type="project" value="UniProtKB-EC"/>
</dbReference>
<name>A0ABZ2XIE3_9RHOO</name>
<feature type="region of interest" description="Disordered" evidence="1">
    <location>
        <begin position="1"/>
        <end position="22"/>
    </location>
</feature>
<organism evidence="3 4">
    <name type="scientific">Azonexus hydrophilus</name>
    <dbReference type="NCBI Taxonomy" id="418702"/>
    <lineage>
        <taxon>Bacteria</taxon>
        <taxon>Pseudomonadati</taxon>
        <taxon>Pseudomonadota</taxon>
        <taxon>Betaproteobacteria</taxon>
        <taxon>Rhodocyclales</taxon>
        <taxon>Azonexaceae</taxon>
        <taxon>Azonexus</taxon>
    </lineage>
</organism>
<dbReference type="EC" id="3.2.1.18" evidence="3"/>
<dbReference type="InterPro" id="IPR011040">
    <property type="entry name" value="Sialidase"/>
</dbReference>
<dbReference type="CDD" id="cd15482">
    <property type="entry name" value="Sialidase_non-viral"/>
    <property type="match status" value="1"/>
</dbReference>
<dbReference type="PANTHER" id="PTHR43752:SF2">
    <property type="entry name" value="BNR_ASP-BOX REPEAT FAMILY PROTEIN"/>
    <property type="match status" value="1"/>
</dbReference>
<accession>A0ABZ2XIE3</accession>
<dbReference type="RefSeq" id="WP_341744171.1">
    <property type="nucleotide sequence ID" value="NZ_CP151406.1"/>
</dbReference>
<evidence type="ECO:0000313" key="4">
    <source>
        <dbReference type="Proteomes" id="UP001479520"/>
    </source>
</evidence>
<evidence type="ECO:0000256" key="1">
    <source>
        <dbReference type="SAM" id="MobiDB-lite"/>
    </source>
</evidence>
<feature type="region of interest" description="Disordered" evidence="1">
    <location>
        <begin position="242"/>
        <end position="264"/>
    </location>
</feature>
<dbReference type="InterPro" id="IPR036278">
    <property type="entry name" value="Sialidase_sf"/>
</dbReference>
<evidence type="ECO:0000259" key="2">
    <source>
        <dbReference type="Pfam" id="PF13088"/>
    </source>
</evidence>
<dbReference type="PANTHER" id="PTHR43752">
    <property type="entry name" value="BNR/ASP-BOX REPEAT FAMILY PROTEIN"/>
    <property type="match status" value="1"/>
</dbReference>
<dbReference type="Proteomes" id="UP001479520">
    <property type="component" value="Chromosome"/>
</dbReference>
<dbReference type="Pfam" id="PF13088">
    <property type="entry name" value="BNR_2"/>
    <property type="match status" value="1"/>
</dbReference>